<dbReference type="RefSeq" id="WP_251802833.1">
    <property type="nucleotide sequence ID" value="NZ_JAMQOL010000054.1"/>
</dbReference>
<proteinExistence type="inferred from homology"/>
<dbReference type="PANTHER" id="PTHR30483">
    <property type="entry name" value="LEUCINE-SPECIFIC-BINDING PROTEIN"/>
    <property type="match status" value="1"/>
</dbReference>
<name>A0ABT0YAQ6_9ACTN</name>
<evidence type="ECO:0000313" key="5">
    <source>
        <dbReference type="Proteomes" id="UP001523216"/>
    </source>
</evidence>
<reference evidence="4 5" key="1">
    <citation type="submission" date="2022-06" db="EMBL/GenBank/DDBJ databases">
        <title>Actinoplanes abujensis sp. nov., isolated from Nigerian arid soil.</title>
        <authorList>
            <person name="Ding P."/>
        </authorList>
    </citation>
    <scope>NUCLEOTIDE SEQUENCE [LARGE SCALE GENOMIC DNA]</scope>
    <source>
        <strain evidence="5">TRM88002</strain>
    </source>
</reference>
<accession>A0ABT0YAQ6</accession>
<organism evidence="4 5">
    <name type="scientific">Paractinoplanes hotanensis</name>
    <dbReference type="NCBI Taxonomy" id="2906497"/>
    <lineage>
        <taxon>Bacteria</taxon>
        <taxon>Bacillati</taxon>
        <taxon>Actinomycetota</taxon>
        <taxon>Actinomycetes</taxon>
        <taxon>Micromonosporales</taxon>
        <taxon>Micromonosporaceae</taxon>
        <taxon>Paractinoplanes</taxon>
    </lineage>
</organism>
<dbReference type="InterPro" id="IPR028082">
    <property type="entry name" value="Peripla_BP_I"/>
</dbReference>
<feature type="domain" description="Leucine-binding protein" evidence="3">
    <location>
        <begin position="29"/>
        <end position="369"/>
    </location>
</feature>
<comment type="caution">
    <text evidence="4">The sequence shown here is derived from an EMBL/GenBank/DDBJ whole genome shotgun (WGS) entry which is preliminary data.</text>
</comment>
<dbReference type="SUPFAM" id="SSF53822">
    <property type="entry name" value="Periplasmic binding protein-like I"/>
    <property type="match status" value="1"/>
</dbReference>
<evidence type="ECO:0000313" key="4">
    <source>
        <dbReference type="EMBL" id="MCM4083122.1"/>
    </source>
</evidence>
<dbReference type="InterPro" id="IPR051010">
    <property type="entry name" value="BCAA_transport"/>
</dbReference>
<protein>
    <submittedName>
        <fullName evidence="4">ABC transporter substrate-binding protein</fullName>
    </submittedName>
</protein>
<comment type="similarity">
    <text evidence="1">Belongs to the leucine-binding protein family.</text>
</comment>
<evidence type="ECO:0000259" key="3">
    <source>
        <dbReference type="Pfam" id="PF13458"/>
    </source>
</evidence>
<dbReference type="EMBL" id="JAMQOL010000054">
    <property type="protein sequence ID" value="MCM4083122.1"/>
    <property type="molecule type" value="Genomic_DNA"/>
</dbReference>
<evidence type="ECO:0000256" key="2">
    <source>
        <dbReference type="ARBA" id="ARBA00022729"/>
    </source>
</evidence>
<sequence>MTDTPLATALTLVDETNRRSGVSGAAETFKIGLLTPLSGPGDAVAGGLIVQAACLGAEYLAERGGVRGGIPVELVVQNDQPSDPGEVMQRSSVGGAAKLALVDNVHAIIGQWHLRTSPGVADAAELFGVPLFVENGHSTLTMRQRRTLFRTYFTIADRSPLVADLLRREGTRRVGILAADTVFGLMNADGVEGELRARGIEVLRFDFPQDATFDVRDQLREIRDFQPDVLVNCGVVRTNYMIIEQAAELGILPGAQLVVMFPFPMRSADYWRLAGPAGAGVLWPATYYRPSWPGLTEIGRWFTDRYSERFGSFPPDNALNAFTDVAILGQAADHAPELSREGLLTALESHDFDTWRGPVSFRRDADHWHHSPPPIVLVQYQEVGQTFDDATIVFPPEASTGTYQAPGVRAAR</sequence>
<keyword evidence="5" id="KW-1185">Reference proteome</keyword>
<dbReference type="InterPro" id="IPR028081">
    <property type="entry name" value="Leu-bd"/>
</dbReference>
<dbReference type="Proteomes" id="UP001523216">
    <property type="component" value="Unassembled WGS sequence"/>
</dbReference>
<gene>
    <name evidence="4" type="ORF">LXN57_36775</name>
</gene>
<dbReference type="Gene3D" id="3.40.50.2300">
    <property type="match status" value="2"/>
</dbReference>
<keyword evidence="2" id="KW-0732">Signal</keyword>
<evidence type="ECO:0000256" key="1">
    <source>
        <dbReference type="ARBA" id="ARBA00010062"/>
    </source>
</evidence>
<dbReference type="Pfam" id="PF13458">
    <property type="entry name" value="Peripla_BP_6"/>
    <property type="match status" value="1"/>
</dbReference>
<dbReference type="PANTHER" id="PTHR30483:SF6">
    <property type="entry name" value="PERIPLASMIC BINDING PROTEIN OF ABC TRANSPORTER FOR NATURAL AMINO ACIDS"/>
    <property type="match status" value="1"/>
</dbReference>